<dbReference type="EMBL" id="JAVDYC010000001">
    <property type="protein sequence ID" value="MDR7320510.1"/>
    <property type="molecule type" value="Genomic_DNA"/>
</dbReference>
<evidence type="ECO:0000259" key="3">
    <source>
        <dbReference type="Pfam" id="PF16173"/>
    </source>
</evidence>
<sequence length="594" mass="63262">MPSTLRWIGGGLALALTAGLGVVLAATANASITEASATSTATDVTYRFAYSGTPEFTRAYLDTDRDAATGFAQGAVGAEFLLENATLYRHGGAGWNWTPVTPVPHTHADGVATWTLPRAAIGETATPGDTDLVFQAEAPEQTSEKITQRHGDAPASPAPSDPPASPVPGGTVTYAASDEIIANPERGLYRHAGECDSAAFGEAALRSYRTDAKISLVMCVFYLREFRTGPIDAATLAHLQKQFDTVRAAGLKMVLRFAYTDSADGADAPKDRVLAHLDQLAPYLSRNADVIEVMQSGFVGAWGEGYYTQNFGNNGVVTAADRAARKAVHDKILQVLPATRMVQLRTPNFKRTMYGTAALTDAQAHDGSAAARTGHHNDCFLADATDQGTYTDTAAEYPYLAAETRYTAMGGETCAVHETRTRCPVATAEMARFHWTYLNHDYHPGVIDGFRAGGCLTTVERQLGYRFTLVDGTYPEKATAGGALPVRLTVRNDGWAAPINPRGAELILRATSTGAVTRLPLTADPRRWAAGTTTTVTETLTLPGTLAPGSYQLLLNLPDPLLPDRPEYAIRTANTGTWEAVTGFNQLGATVTVG</sequence>
<feature type="domain" description="DUF4874" evidence="3">
    <location>
        <begin position="183"/>
        <end position="348"/>
    </location>
</feature>
<evidence type="ECO:0000313" key="4">
    <source>
        <dbReference type="EMBL" id="MDR7320510.1"/>
    </source>
</evidence>
<gene>
    <name evidence="4" type="ORF">J2S44_000760</name>
</gene>
<dbReference type="RefSeq" id="WP_310409039.1">
    <property type="nucleotide sequence ID" value="NZ_JAVDYC010000001.1"/>
</dbReference>
<dbReference type="Pfam" id="PF16173">
    <property type="entry name" value="DUF4874"/>
    <property type="match status" value="1"/>
</dbReference>
<feature type="region of interest" description="Disordered" evidence="1">
    <location>
        <begin position="140"/>
        <end position="171"/>
    </location>
</feature>
<keyword evidence="5" id="KW-1185">Reference proteome</keyword>
<name>A0AAE3ZKX1_9ACTN</name>
<feature type="compositionally biased region" description="Pro residues" evidence="1">
    <location>
        <begin position="156"/>
        <end position="166"/>
    </location>
</feature>
<comment type="caution">
    <text evidence="4">The sequence shown here is derived from an EMBL/GenBank/DDBJ whole genome shotgun (WGS) entry which is preliminary data.</text>
</comment>
<evidence type="ECO:0008006" key="6">
    <source>
        <dbReference type="Google" id="ProtNLM"/>
    </source>
</evidence>
<feature type="compositionally biased region" description="Basic and acidic residues" evidence="1">
    <location>
        <begin position="142"/>
        <end position="152"/>
    </location>
</feature>
<evidence type="ECO:0000256" key="1">
    <source>
        <dbReference type="SAM" id="MobiDB-lite"/>
    </source>
</evidence>
<dbReference type="InterPro" id="IPR032267">
    <property type="entry name" value="DUF4832"/>
</dbReference>
<protein>
    <recommendedName>
        <fullName evidence="6">DUF4832 domain-containing protein</fullName>
    </recommendedName>
</protein>
<dbReference type="Proteomes" id="UP001183629">
    <property type="component" value="Unassembled WGS sequence"/>
</dbReference>
<dbReference type="AlphaFoldDB" id="A0AAE3ZKX1"/>
<evidence type="ECO:0000313" key="5">
    <source>
        <dbReference type="Proteomes" id="UP001183629"/>
    </source>
</evidence>
<dbReference type="InterPro" id="IPR032379">
    <property type="entry name" value="DUF4874"/>
</dbReference>
<proteinExistence type="predicted"/>
<evidence type="ECO:0000259" key="2">
    <source>
        <dbReference type="Pfam" id="PF16116"/>
    </source>
</evidence>
<reference evidence="4 5" key="1">
    <citation type="submission" date="2023-07" db="EMBL/GenBank/DDBJ databases">
        <title>Sequencing the genomes of 1000 actinobacteria strains.</title>
        <authorList>
            <person name="Klenk H.-P."/>
        </authorList>
    </citation>
    <scope>NUCLEOTIDE SEQUENCE [LARGE SCALE GENOMIC DNA]</scope>
    <source>
        <strain evidence="4 5">DSM 44711</strain>
    </source>
</reference>
<organism evidence="4 5">
    <name type="scientific">Catenuloplanes niger</name>
    <dbReference type="NCBI Taxonomy" id="587534"/>
    <lineage>
        <taxon>Bacteria</taxon>
        <taxon>Bacillati</taxon>
        <taxon>Actinomycetota</taxon>
        <taxon>Actinomycetes</taxon>
        <taxon>Micromonosporales</taxon>
        <taxon>Micromonosporaceae</taxon>
        <taxon>Catenuloplanes</taxon>
    </lineage>
</organism>
<accession>A0AAE3ZKX1</accession>
<feature type="domain" description="DUF4832" evidence="2">
    <location>
        <begin position="372"/>
        <end position="574"/>
    </location>
</feature>
<dbReference type="Pfam" id="PF16116">
    <property type="entry name" value="DUF4832"/>
    <property type="match status" value="1"/>
</dbReference>